<protein>
    <submittedName>
        <fullName evidence="2">Uncharacterized protein</fullName>
    </submittedName>
</protein>
<dbReference type="OrthoDB" id="3064117at2759"/>
<proteinExistence type="predicted"/>
<reference evidence="2 3" key="1">
    <citation type="journal article" date="2020" name="ISME J.">
        <title>Uncovering the hidden diversity of litter-decomposition mechanisms in mushroom-forming fungi.</title>
        <authorList>
            <person name="Floudas D."/>
            <person name="Bentzer J."/>
            <person name="Ahren D."/>
            <person name="Johansson T."/>
            <person name="Persson P."/>
            <person name="Tunlid A."/>
        </authorList>
    </citation>
    <scope>NUCLEOTIDE SEQUENCE [LARGE SCALE GENOMIC DNA]</scope>
    <source>
        <strain evidence="2 3">CBS 406.79</strain>
    </source>
</reference>
<name>A0A8H5CZ99_9AGAR</name>
<feature type="region of interest" description="Disordered" evidence="1">
    <location>
        <begin position="100"/>
        <end position="142"/>
    </location>
</feature>
<comment type="caution">
    <text evidence="2">The sequence shown here is derived from an EMBL/GenBank/DDBJ whole genome shotgun (WGS) entry which is preliminary data.</text>
</comment>
<dbReference type="Proteomes" id="UP000518752">
    <property type="component" value="Unassembled WGS sequence"/>
</dbReference>
<organism evidence="2 3">
    <name type="scientific">Collybiopsis confluens</name>
    <dbReference type="NCBI Taxonomy" id="2823264"/>
    <lineage>
        <taxon>Eukaryota</taxon>
        <taxon>Fungi</taxon>
        <taxon>Dikarya</taxon>
        <taxon>Basidiomycota</taxon>
        <taxon>Agaricomycotina</taxon>
        <taxon>Agaricomycetes</taxon>
        <taxon>Agaricomycetidae</taxon>
        <taxon>Agaricales</taxon>
        <taxon>Marasmiineae</taxon>
        <taxon>Omphalotaceae</taxon>
        <taxon>Collybiopsis</taxon>
    </lineage>
</organism>
<evidence type="ECO:0000313" key="2">
    <source>
        <dbReference type="EMBL" id="KAF5350732.1"/>
    </source>
</evidence>
<dbReference type="AlphaFoldDB" id="A0A8H5CZ99"/>
<feature type="compositionally biased region" description="Basic and acidic residues" evidence="1">
    <location>
        <begin position="100"/>
        <end position="115"/>
    </location>
</feature>
<gene>
    <name evidence="2" type="ORF">D9757_012594</name>
</gene>
<sequence>MAKSKGEMWQYFWQGAKANSSQYRATCLGCIRHHLGKVDLNDAETVDFDSDEAAFKNACIAAGSVLGEKNAMIAHILGGEKPCRYASNAATVTAKVLRKRIQDTRRKGKRERDGSSGDDEGPGDISEPAPSKRRRAVDRVEKHQTKRKVFKGISIPFSDEEEKTIHTQFTRATISANLPFQWVEDPEIIKLFSMFRSCAGNVIPSSKVLAGRLLQEEERVGEEQKETLKNENVTLT</sequence>
<accession>A0A8H5CZ99</accession>
<evidence type="ECO:0000256" key="1">
    <source>
        <dbReference type="SAM" id="MobiDB-lite"/>
    </source>
</evidence>
<evidence type="ECO:0000313" key="3">
    <source>
        <dbReference type="Proteomes" id="UP000518752"/>
    </source>
</evidence>
<dbReference type="EMBL" id="JAACJN010000293">
    <property type="protein sequence ID" value="KAF5350732.1"/>
    <property type="molecule type" value="Genomic_DNA"/>
</dbReference>
<keyword evidence="3" id="KW-1185">Reference proteome</keyword>